<reference evidence="1" key="1">
    <citation type="submission" date="2014-11" db="EMBL/GenBank/DDBJ databases">
        <authorList>
            <person name="Amaro Gonzalez C."/>
        </authorList>
    </citation>
    <scope>NUCLEOTIDE SEQUENCE</scope>
</reference>
<evidence type="ECO:0000313" key="1">
    <source>
        <dbReference type="EMBL" id="JAH39402.1"/>
    </source>
</evidence>
<proteinExistence type="predicted"/>
<dbReference type="EMBL" id="GBXM01069175">
    <property type="protein sequence ID" value="JAH39402.1"/>
    <property type="molecule type" value="Transcribed_RNA"/>
</dbReference>
<protein>
    <submittedName>
        <fullName evidence="1">Uncharacterized protein</fullName>
    </submittedName>
</protein>
<dbReference type="AlphaFoldDB" id="A0A0E9SDU1"/>
<sequence>MLAFPILKYCSQLPKTAVSGLLSVLPLKFLLF</sequence>
<accession>A0A0E9SDU1</accession>
<reference evidence="1" key="2">
    <citation type="journal article" date="2015" name="Fish Shellfish Immunol.">
        <title>Early steps in the European eel (Anguilla anguilla)-Vibrio vulnificus interaction in the gills: Role of the RtxA13 toxin.</title>
        <authorList>
            <person name="Callol A."/>
            <person name="Pajuelo D."/>
            <person name="Ebbesson L."/>
            <person name="Teles M."/>
            <person name="MacKenzie S."/>
            <person name="Amaro C."/>
        </authorList>
    </citation>
    <scope>NUCLEOTIDE SEQUENCE</scope>
</reference>
<organism evidence="1">
    <name type="scientific">Anguilla anguilla</name>
    <name type="common">European freshwater eel</name>
    <name type="synonym">Muraena anguilla</name>
    <dbReference type="NCBI Taxonomy" id="7936"/>
    <lineage>
        <taxon>Eukaryota</taxon>
        <taxon>Metazoa</taxon>
        <taxon>Chordata</taxon>
        <taxon>Craniata</taxon>
        <taxon>Vertebrata</taxon>
        <taxon>Euteleostomi</taxon>
        <taxon>Actinopterygii</taxon>
        <taxon>Neopterygii</taxon>
        <taxon>Teleostei</taxon>
        <taxon>Anguilliformes</taxon>
        <taxon>Anguillidae</taxon>
        <taxon>Anguilla</taxon>
    </lineage>
</organism>
<name>A0A0E9SDU1_ANGAN</name>